<dbReference type="RefSeq" id="XP_022245072.1">
    <property type="nucleotide sequence ID" value="XM_022389364.1"/>
</dbReference>
<sequence length="131" mass="14332">MAESKASELVAVERAKMERLISEARRQGSEDVLTSINHQEDSTENCWNCGRKAHETCSGCNIARYCGSFCQHRDWENHLHICGKSSGKPASTTSRVGQSSVNSTVSTVSSTNHGKSPSSKTSNWTKEPTNN</sequence>
<dbReference type="SUPFAM" id="SSF144232">
    <property type="entry name" value="HIT/MYND zinc finger-like"/>
    <property type="match status" value="1"/>
</dbReference>
<keyword evidence="3" id="KW-0862">Zinc</keyword>
<dbReference type="PROSITE" id="PS01360">
    <property type="entry name" value="ZF_MYND_1"/>
    <property type="match status" value="1"/>
</dbReference>
<evidence type="ECO:0000256" key="2">
    <source>
        <dbReference type="ARBA" id="ARBA00022771"/>
    </source>
</evidence>
<evidence type="ECO:0000259" key="6">
    <source>
        <dbReference type="PROSITE" id="PS50865"/>
    </source>
</evidence>
<dbReference type="InterPro" id="IPR002893">
    <property type="entry name" value="Znf_MYND"/>
</dbReference>
<feature type="compositionally biased region" description="Polar residues" evidence="5">
    <location>
        <begin position="113"/>
        <end position="131"/>
    </location>
</feature>
<reference evidence="8" key="1">
    <citation type="submission" date="2025-08" db="UniProtKB">
        <authorList>
            <consortium name="RefSeq"/>
        </authorList>
    </citation>
    <scope>IDENTIFICATION</scope>
    <source>
        <tissue evidence="8">Muscle</tissue>
    </source>
</reference>
<dbReference type="Proteomes" id="UP000694941">
    <property type="component" value="Unplaced"/>
</dbReference>
<proteinExistence type="predicted"/>
<keyword evidence="1" id="KW-0479">Metal-binding</keyword>
<dbReference type="Gene3D" id="6.10.140.2220">
    <property type="match status" value="1"/>
</dbReference>
<evidence type="ECO:0000256" key="4">
    <source>
        <dbReference type="PROSITE-ProRule" id="PRU00134"/>
    </source>
</evidence>
<protein>
    <submittedName>
        <fullName evidence="8">Protein CBFA2T3-like</fullName>
    </submittedName>
</protein>
<feature type="compositionally biased region" description="Polar residues" evidence="5">
    <location>
        <begin position="88"/>
        <end position="98"/>
    </location>
</feature>
<dbReference type="InterPro" id="IPR013289">
    <property type="entry name" value="CBFA2T1/2/3"/>
</dbReference>
<evidence type="ECO:0000256" key="3">
    <source>
        <dbReference type="ARBA" id="ARBA00022833"/>
    </source>
</evidence>
<keyword evidence="2 4" id="KW-0863">Zinc-finger</keyword>
<name>A0ABM1SN66_LIMPO</name>
<dbReference type="PANTHER" id="PTHR10379">
    <property type="entry name" value="MTG8 ETO EIGHT TWENTY ONE PROTEIN"/>
    <property type="match status" value="1"/>
</dbReference>
<dbReference type="Pfam" id="PF01753">
    <property type="entry name" value="zf-MYND"/>
    <property type="match status" value="1"/>
</dbReference>
<feature type="compositionally biased region" description="Low complexity" evidence="5">
    <location>
        <begin position="99"/>
        <end position="112"/>
    </location>
</feature>
<dbReference type="PANTHER" id="PTHR10379:SF14">
    <property type="entry name" value="NERVY, ISOFORM D"/>
    <property type="match status" value="1"/>
</dbReference>
<feature type="region of interest" description="Disordered" evidence="5">
    <location>
        <begin position="83"/>
        <end position="131"/>
    </location>
</feature>
<dbReference type="GeneID" id="111086449"/>
<keyword evidence="7" id="KW-1185">Reference proteome</keyword>
<evidence type="ECO:0000313" key="7">
    <source>
        <dbReference type="Proteomes" id="UP000694941"/>
    </source>
</evidence>
<feature type="domain" description="MYND-type" evidence="6">
    <location>
        <begin position="46"/>
        <end position="82"/>
    </location>
</feature>
<organism evidence="7 8">
    <name type="scientific">Limulus polyphemus</name>
    <name type="common">Atlantic horseshoe crab</name>
    <dbReference type="NCBI Taxonomy" id="6850"/>
    <lineage>
        <taxon>Eukaryota</taxon>
        <taxon>Metazoa</taxon>
        <taxon>Ecdysozoa</taxon>
        <taxon>Arthropoda</taxon>
        <taxon>Chelicerata</taxon>
        <taxon>Merostomata</taxon>
        <taxon>Xiphosura</taxon>
        <taxon>Limulidae</taxon>
        <taxon>Limulus</taxon>
    </lineage>
</organism>
<evidence type="ECO:0000256" key="1">
    <source>
        <dbReference type="ARBA" id="ARBA00022723"/>
    </source>
</evidence>
<dbReference type="PROSITE" id="PS50865">
    <property type="entry name" value="ZF_MYND_2"/>
    <property type="match status" value="1"/>
</dbReference>
<evidence type="ECO:0000256" key="5">
    <source>
        <dbReference type="SAM" id="MobiDB-lite"/>
    </source>
</evidence>
<evidence type="ECO:0000313" key="8">
    <source>
        <dbReference type="RefSeq" id="XP_022245072.1"/>
    </source>
</evidence>
<gene>
    <name evidence="8" type="primary">LOC111086449</name>
</gene>
<accession>A0ABM1SN66</accession>